<dbReference type="CDD" id="cd09079">
    <property type="entry name" value="RgfB-like"/>
    <property type="match status" value="1"/>
</dbReference>
<dbReference type="InterPro" id="IPR036691">
    <property type="entry name" value="Endo/exonu/phosph_ase_sf"/>
</dbReference>
<comment type="caution">
    <text evidence="3">The sequence shown here is derived from an EMBL/GenBank/DDBJ whole genome shotgun (WGS) entry which is preliminary data.</text>
</comment>
<evidence type="ECO:0000259" key="2">
    <source>
        <dbReference type="Pfam" id="PF03372"/>
    </source>
</evidence>
<organism evidence="3 4">
    <name type="scientific">Macrococcoides bohemicum</name>
    <dbReference type="NCBI Taxonomy" id="1903056"/>
    <lineage>
        <taxon>Bacteria</taxon>
        <taxon>Bacillati</taxon>
        <taxon>Bacillota</taxon>
        <taxon>Bacilli</taxon>
        <taxon>Bacillales</taxon>
        <taxon>Staphylococcaceae</taxon>
        <taxon>Macrococcoides</taxon>
    </lineage>
</organism>
<dbReference type="InterPro" id="IPR051547">
    <property type="entry name" value="TDP2-like"/>
</dbReference>
<dbReference type="SUPFAM" id="SSF56219">
    <property type="entry name" value="DNase I-like"/>
    <property type="match status" value="1"/>
</dbReference>
<dbReference type="EMBL" id="PZJG01000002">
    <property type="protein sequence ID" value="RAK49637.1"/>
    <property type="molecule type" value="Genomic_DNA"/>
</dbReference>
<gene>
    <name evidence="3" type="ORF">BHX94_04275</name>
</gene>
<proteinExistence type="predicted"/>
<accession>A0A328A5H2</accession>
<protein>
    <submittedName>
        <fullName evidence="3">Hydrolase</fullName>
    </submittedName>
</protein>
<dbReference type="PANTHER" id="PTHR15822:SF23">
    <property type="entry name" value="ENDONUCLEASE_EXONUCLEASE_PHOSPHATASE FAMILY PROTEIN"/>
    <property type="match status" value="1"/>
</dbReference>
<dbReference type="Proteomes" id="UP000249579">
    <property type="component" value="Unassembled WGS sequence"/>
</dbReference>
<feature type="domain" description="Endonuclease/exonuclease/phosphatase" evidence="2">
    <location>
        <begin position="20"/>
        <end position="264"/>
    </location>
</feature>
<dbReference type="Pfam" id="PF03372">
    <property type="entry name" value="Exo_endo_phos"/>
    <property type="match status" value="1"/>
</dbReference>
<dbReference type="InterPro" id="IPR005135">
    <property type="entry name" value="Endo/exonuclease/phosphatase"/>
</dbReference>
<dbReference type="OrthoDB" id="9812537at2"/>
<evidence type="ECO:0000256" key="1">
    <source>
        <dbReference type="ARBA" id="ARBA00022801"/>
    </source>
</evidence>
<sequence length="273" mass="31278">MMKLLTLNAHSWLEAFQEEKIDQIVAQIIKGDYDIIALQEVNQLIENESIVNDKYYCSGNDDIQIKDDNFAYIIVQKLKVQGYDYYFSYAMSHIGYDKYEEGSAILSKSPIKPYSEFVSTYQSPDNYRSRKILFGETTVNGKSFVVASCHFSWWVSEKYGFSHEWTNTQKILDQYDHPLIVMGDFNNPEGTEGYNFVLENSGLLDAYNEAEVKHGHHTIEKNIAGWESNGGKLRIDFIFTSKGFNVLSSKTVFDDVNAPIVSDHFGVEVEITE</sequence>
<evidence type="ECO:0000313" key="4">
    <source>
        <dbReference type="Proteomes" id="UP000249579"/>
    </source>
</evidence>
<dbReference type="Gene3D" id="3.60.10.10">
    <property type="entry name" value="Endonuclease/exonuclease/phosphatase"/>
    <property type="match status" value="1"/>
</dbReference>
<keyword evidence="1 3" id="KW-0378">Hydrolase</keyword>
<dbReference type="AlphaFoldDB" id="A0A328A5H2"/>
<reference evidence="3 4" key="1">
    <citation type="journal article" date="2018" name="Front. Microbiol.">
        <title>Description and Comparative Genomics of Macrococcus caseolyticus subsp. hominis subsp. nov., Macrococcus goetzii sp. nov., Macrococcus epidermidis sp. nov., and Macrococcus bohemicus sp. nov., Novel Macrococci From Human Clinical Material With Virulence Potential and Suspected Uptake of Foreign DNA by Natural Transformation.</title>
        <authorList>
            <person name="Maslanova I."/>
            <person name="Wertheimer Z."/>
            <person name="Sedlacek I."/>
            <person name="Svec P."/>
            <person name="Indrakova A."/>
            <person name="Kovarovic V."/>
            <person name="Schumann P."/>
            <person name="Sproer C."/>
            <person name="Kralova S."/>
            <person name="Sedo O."/>
            <person name="Kristofova L."/>
            <person name="Vrbovska V."/>
            <person name="Fuzik T."/>
            <person name="Petras P."/>
            <person name="Zdrahal Z."/>
            <person name="Ruzickova V."/>
            <person name="Doskar J."/>
            <person name="Pantucek R."/>
        </authorList>
    </citation>
    <scope>NUCLEOTIDE SEQUENCE [LARGE SCALE GENOMIC DNA]</scope>
    <source>
        <strain evidence="3 4">03/115</strain>
    </source>
</reference>
<dbReference type="GO" id="GO:0016787">
    <property type="term" value="F:hydrolase activity"/>
    <property type="evidence" value="ECO:0007669"/>
    <property type="project" value="UniProtKB-KW"/>
</dbReference>
<dbReference type="PANTHER" id="PTHR15822">
    <property type="entry name" value="TRAF AND TNF RECEPTOR-ASSOCIATED PROTEIN"/>
    <property type="match status" value="1"/>
</dbReference>
<name>A0A328A5H2_9STAP</name>
<evidence type="ECO:0000313" key="3">
    <source>
        <dbReference type="EMBL" id="RAK49637.1"/>
    </source>
</evidence>